<feature type="binding site" evidence="4">
    <location>
        <position position="54"/>
    </location>
    <ligand>
        <name>ATP</name>
        <dbReference type="ChEBI" id="CHEBI:30616"/>
    </ligand>
</feature>
<dbReference type="InterPro" id="IPR050235">
    <property type="entry name" value="CK1_Ser-Thr_kinase"/>
</dbReference>
<evidence type="ECO:0000313" key="8">
    <source>
        <dbReference type="EMBL" id="EDV94758.1"/>
    </source>
</evidence>
<dbReference type="Proteomes" id="UP000001070">
    <property type="component" value="Unassembled WGS sequence"/>
</dbReference>
<proteinExistence type="inferred from homology"/>
<dbReference type="AlphaFoldDB" id="B4JSL8"/>
<dbReference type="InterPro" id="IPR008271">
    <property type="entry name" value="Ser/Thr_kinase_AS"/>
</dbReference>
<dbReference type="PhylomeDB" id="B4JSL8"/>
<keyword evidence="2 4" id="KW-0547">Nucleotide-binding</keyword>
<evidence type="ECO:0000256" key="1">
    <source>
        <dbReference type="ARBA" id="ARBA00012513"/>
    </source>
</evidence>
<dbReference type="eggNOG" id="KOG1163">
    <property type="taxonomic scope" value="Eukaryota"/>
</dbReference>
<dbReference type="GO" id="GO:0004674">
    <property type="term" value="F:protein serine/threonine kinase activity"/>
    <property type="evidence" value="ECO:0007669"/>
    <property type="project" value="UniProtKB-KW"/>
</dbReference>
<accession>B4JSL8</accession>
<dbReference type="OrthoDB" id="5800476at2759"/>
<dbReference type="STRING" id="7222.B4JSL8"/>
<dbReference type="InterPro" id="IPR011009">
    <property type="entry name" value="Kinase-like_dom_sf"/>
</dbReference>
<dbReference type="Gene3D" id="1.10.510.10">
    <property type="entry name" value="Transferase(Phosphotransferase) domain 1"/>
    <property type="match status" value="1"/>
</dbReference>
<dbReference type="EMBL" id="CH916373">
    <property type="protein sequence ID" value="EDV94758.1"/>
    <property type="molecule type" value="Genomic_DNA"/>
</dbReference>
<reference evidence="8 9" key="1">
    <citation type="journal article" date="2007" name="Nature">
        <title>Evolution of genes and genomes on the Drosophila phylogeny.</title>
        <authorList>
            <consortium name="Drosophila 12 Genomes Consortium"/>
            <person name="Clark A.G."/>
            <person name="Eisen M.B."/>
            <person name="Smith D.R."/>
            <person name="Bergman C.M."/>
            <person name="Oliver B."/>
            <person name="Markow T.A."/>
            <person name="Kaufman T.C."/>
            <person name="Kellis M."/>
            <person name="Gelbart W."/>
            <person name="Iyer V.N."/>
            <person name="Pollard D.A."/>
            <person name="Sackton T.B."/>
            <person name="Larracuente A.M."/>
            <person name="Singh N.D."/>
            <person name="Abad J.P."/>
            <person name="Abt D.N."/>
            <person name="Adryan B."/>
            <person name="Aguade M."/>
            <person name="Akashi H."/>
            <person name="Anderson W.W."/>
            <person name="Aquadro C.F."/>
            <person name="Ardell D.H."/>
            <person name="Arguello R."/>
            <person name="Artieri C.G."/>
            <person name="Barbash D.A."/>
            <person name="Barker D."/>
            <person name="Barsanti P."/>
            <person name="Batterham P."/>
            <person name="Batzoglou S."/>
            <person name="Begun D."/>
            <person name="Bhutkar A."/>
            <person name="Blanco E."/>
            <person name="Bosak S.A."/>
            <person name="Bradley R.K."/>
            <person name="Brand A.D."/>
            <person name="Brent M.R."/>
            <person name="Brooks A.N."/>
            <person name="Brown R.H."/>
            <person name="Butlin R.K."/>
            <person name="Caggese C."/>
            <person name="Calvi B.R."/>
            <person name="Bernardo de Carvalho A."/>
            <person name="Caspi A."/>
            <person name="Castrezana S."/>
            <person name="Celniker S.E."/>
            <person name="Chang J.L."/>
            <person name="Chapple C."/>
            <person name="Chatterji S."/>
            <person name="Chinwalla A."/>
            <person name="Civetta A."/>
            <person name="Clifton S.W."/>
            <person name="Comeron J.M."/>
            <person name="Costello J.C."/>
            <person name="Coyne J.A."/>
            <person name="Daub J."/>
            <person name="David R.G."/>
            <person name="Delcher A.L."/>
            <person name="Delehaunty K."/>
            <person name="Do C.B."/>
            <person name="Ebling H."/>
            <person name="Edwards K."/>
            <person name="Eickbush T."/>
            <person name="Evans J.D."/>
            <person name="Filipski A."/>
            <person name="Findeiss S."/>
            <person name="Freyhult E."/>
            <person name="Fulton L."/>
            <person name="Fulton R."/>
            <person name="Garcia A.C."/>
            <person name="Gardiner A."/>
            <person name="Garfield D.A."/>
            <person name="Garvin B.E."/>
            <person name="Gibson G."/>
            <person name="Gilbert D."/>
            <person name="Gnerre S."/>
            <person name="Godfrey J."/>
            <person name="Good R."/>
            <person name="Gotea V."/>
            <person name="Gravely B."/>
            <person name="Greenberg A.J."/>
            <person name="Griffiths-Jones S."/>
            <person name="Gross S."/>
            <person name="Guigo R."/>
            <person name="Gustafson E.A."/>
            <person name="Haerty W."/>
            <person name="Hahn M.W."/>
            <person name="Halligan D.L."/>
            <person name="Halpern A.L."/>
            <person name="Halter G.M."/>
            <person name="Han M.V."/>
            <person name="Heger A."/>
            <person name="Hillier L."/>
            <person name="Hinrichs A.S."/>
            <person name="Holmes I."/>
            <person name="Hoskins R.A."/>
            <person name="Hubisz M.J."/>
            <person name="Hultmark D."/>
            <person name="Huntley M.A."/>
            <person name="Jaffe D.B."/>
            <person name="Jagadeeshan S."/>
            <person name="Jeck W.R."/>
            <person name="Johnson J."/>
            <person name="Jones C.D."/>
            <person name="Jordan W.C."/>
            <person name="Karpen G.H."/>
            <person name="Kataoka E."/>
            <person name="Keightley P.D."/>
            <person name="Kheradpour P."/>
            <person name="Kirkness E.F."/>
            <person name="Koerich L.B."/>
            <person name="Kristiansen K."/>
            <person name="Kudrna D."/>
            <person name="Kulathinal R.J."/>
            <person name="Kumar S."/>
            <person name="Kwok R."/>
            <person name="Lander E."/>
            <person name="Langley C.H."/>
            <person name="Lapoint R."/>
            <person name="Lazzaro B.P."/>
            <person name="Lee S.J."/>
            <person name="Levesque L."/>
            <person name="Li R."/>
            <person name="Lin C.F."/>
            <person name="Lin M.F."/>
            <person name="Lindblad-Toh K."/>
            <person name="Llopart A."/>
            <person name="Long M."/>
            <person name="Low L."/>
            <person name="Lozovsky E."/>
            <person name="Lu J."/>
            <person name="Luo M."/>
            <person name="Machado C.A."/>
            <person name="Makalowski W."/>
            <person name="Marzo M."/>
            <person name="Matsuda M."/>
            <person name="Matzkin L."/>
            <person name="McAllister B."/>
            <person name="McBride C.S."/>
            <person name="McKernan B."/>
            <person name="McKernan K."/>
            <person name="Mendez-Lago M."/>
            <person name="Minx P."/>
            <person name="Mollenhauer M.U."/>
            <person name="Montooth K."/>
            <person name="Mount S.M."/>
            <person name="Mu X."/>
            <person name="Myers E."/>
            <person name="Negre B."/>
            <person name="Newfeld S."/>
            <person name="Nielsen R."/>
            <person name="Noor M.A."/>
            <person name="O'Grady P."/>
            <person name="Pachter L."/>
            <person name="Papaceit M."/>
            <person name="Parisi M.J."/>
            <person name="Parisi M."/>
            <person name="Parts L."/>
            <person name="Pedersen J.S."/>
            <person name="Pesole G."/>
            <person name="Phillippy A.M."/>
            <person name="Ponting C.P."/>
            <person name="Pop M."/>
            <person name="Porcelli D."/>
            <person name="Powell J.R."/>
            <person name="Prohaska S."/>
            <person name="Pruitt K."/>
            <person name="Puig M."/>
            <person name="Quesneville H."/>
            <person name="Ram K.R."/>
            <person name="Rand D."/>
            <person name="Rasmussen M.D."/>
            <person name="Reed L.K."/>
            <person name="Reenan R."/>
            <person name="Reily A."/>
            <person name="Remington K.A."/>
            <person name="Rieger T.T."/>
            <person name="Ritchie M.G."/>
            <person name="Robin C."/>
            <person name="Rogers Y.H."/>
            <person name="Rohde C."/>
            <person name="Rozas J."/>
            <person name="Rubenfield M.J."/>
            <person name="Ruiz A."/>
            <person name="Russo S."/>
            <person name="Salzberg S.L."/>
            <person name="Sanchez-Gracia A."/>
            <person name="Saranga D.J."/>
            <person name="Sato H."/>
            <person name="Schaeffer S.W."/>
            <person name="Schatz M.C."/>
            <person name="Schlenke T."/>
            <person name="Schwartz R."/>
            <person name="Segarra C."/>
            <person name="Singh R.S."/>
            <person name="Sirot L."/>
            <person name="Sirota M."/>
            <person name="Sisneros N.B."/>
            <person name="Smith C.D."/>
            <person name="Smith T.F."/>
            <person name="Spieth J."/>
            <person name="Stage D.E."/>
            <person name="Stark A."/>
            <person name="Stephan W."/>
            <person name="Strausberg R.L."/>
            <person name="Strempel S."/>
            <person name="Sturgill D."/>
            <person name="Sutton G."/>
            <person name="Sutton G.G."/>
            <person name="Tao W."/>
            <person name="Teichmann S."/>
            <person name="Tobari Y.N."/>
            <person name="Tomimura Y."/>
            <person name="Tsolas J.M."/>
            <person name="Valente V.L."/>
            <person name="Venter E."/>
            <person name="Venter J.C."/>
            <person name="Vicario S."/>
            <person name="Vieira F.G."/>
            <person name="Vilella A.J."/>
            <person name="Villasante A."/>
            <person name="Walenz B."/>
            <person name="Wang J."/>
            <person name="Wasserman M."/>
            <person name="Watts T."/>
            <person name="Wilson D."/>
            <person name="Wilson R.K."/>
            <person name="Wing R.A."/>
            <person name="Wolfner M.F."/>
            <person name="Wong A."/>
            <person name="Wong G.K."/>
            <person name="Wu C.I."/>
            <person name="Wu G."/>
            <person name="Yamamoto D."/>
            <person name="Yang H.P."/>
            <person name="Yang S.P."/>
            <person name="Yorke J.A."/>
            <person name="Yoshida K."/>
            <person name="Zdobnov E."/>
            <person name="Zhang P."/>
            <person name="Zhang Y."/>
            <person name="Zimin A.V."/>
            <person name="Baldwin J."/>
            <person name="Abdouelleil A."/>
            <person name="Abdulkadir J."/>
            <person name="Abebe A."/>
            <person name="Abera B."/>
            <person name="Abreu J."/>
            <person name="Acer S.C."/>
            <person name="Aftuck L."/>
            <person name="Alexander A."/>
            <person name="An P."/>
            <person name="Anderson E."/>
            <person name="Anderson S."/>
            <person name="Arachi H."/>
            <person name="Azer M."/>
            <person name="Bachantsang P."/>
            <person name="Barry A."/>
            <person name="Bayul T."/>
            <person name="Berlin A."/>
            <person name="Bessette D."/>
            <person name="Bloom T."/>
            <person name="Blye J."/>
            <person name="Boguslavskiy L."/>
            <person name="Bonnet C."/>
            <person name="Boukhgalter B."/>
            <person name="Bourzgui I."/>
            <person name="Brown A."/>
            <person name="Cahill P."/>
            <person name="Channer S."/>
            <person name="Cheshatsang Y."/>
            <person name="Chuda L."/>
            <person name="Citroen M."/>
            <person name="Collymore A."/>
            <person name="Cooke P."/>
            <person name="Costello M."/>
            <person name="D'Aco K."/>
            <person name="Daza R."/>
            <person name="De Haan G."/>
            <person name="DeGray S."/>
            <person name="DeMaso C."/>
            <person name="Dhargay N."/>
            <person name="Dooley K."/>
            <person name="Dooley E."/>
            <person name="Doricent M."/>
            <person name="Dorje P."/>
            <person name="Dorjee K."/>
            <person name="Dupes A."/>
            <person name="Elong R."/>
            <person name="Falk J."/>
            <person name="Farina A."/>
            <person name="Faro S."/>
            <person name="Ferguson D."/>
            <person name="Fisher S."/>
            <person name="Foley C.D."/>
            <person name="Franke A."/>
            <person name="Friedrich D."/>
            <person name="Gadbois L."/>
            <person name="Gearin G."/>
            <person name="Gearin C.R."/>
            <person name="Giannoukos G."/>
            <person name="Goode T."/>
            <person name="Graham J."/>
            <person name="Grandbois E."/>
            <person name="Grewal S."/>
            <person name="Gyaltsen K."/>
            <person name="Hafez N."/>
            <person name="Hagos B."/>
            <person name="Hall J."/>
            <person name="Henson C."/>
            <person name="Hollinger A."/>
            <person name="Honan T."/>
            <person name="Huard M.D."/>
            <person name="Hughes L."/>
            <person name="Hurhula B."/>
            <person name="Husby M.E."/>
            <person name="Kamat A."/>
            <person name="Kanga B."/>
            <person name="Kashin S."/>
            <person name="Khazanovich D."/>
            <person name="Kisner P."/>
            <person name="Lance K."/>
            <person name="Lara M."/>
            <person name="Lee W."/>
            <person name="Lennon N."/>
            <person name="Letendre F."/>
            <person name="LeVine R."/>
            <person name="Lipovsky A."/>
            <person name="Liu X."/>
            <person name="Liu J."/>
            <person name="Liu S."/>
            <person name="Lokyitsang T."/>
            <person name="Lokyitsang Y."/>
            <person name="Lubonja R."/>
            <person name="Lui A."/>
            <person name="MacDonald P."/>
            <person name="Magnisalis V."/>
            <person name="Maru K."/>
            <person name="Matthews C."/>
            <person name="McCusker W."/>
            <person name="McDonough S."/>
            <person name="Mehta T."/>
            <person name="Meldrim J."/>
            <person name="Meneus L."/>
            <person name="Mihai O."/>
            <person name="Mihalev A."/>
            <person name="Mihova T."/>
            <person name="Mittelman R."/>
            <person name="Mlenga V."/>
            <person name="Montmayeur A."/>
            <person name="Mulrain L."/>
            <person name="Navidi A."/>
            <person name="Naylor J."/>
            <person name="Negash T."/>
            <person name="Nguyen T."/>
            <person name="Nguyen N."/>
            <person name="Nicol R."/>
            <person name="Norbu C."/>
            <person name="Norbu N."/>
            <person name="Novod N."/>
            <person name="O'Neill B."/>
            <person name="Osman S."/>
            <person name="Markiewicz E."/>
            <person name="Oyono O.L."/>
            <person name="Patti C."/>
            <person name="Phunkhang P."/>
            <person name="Pierre F."/>
            <person name="Priest M."/>
            <person name="Raghuraman S."/>
            <person name="Rege F."/>
            <person name="Reyes R."/>
            <person name="Rise C."/>
            <person name="Rogov P."/>
            <person name="Ross K."/>
            <person name="Ryan E."/>
            <person name="Settipalli S."/>
            <person name="Shea T."/>
            <person name="Sherpa N."/>
            <person name="Shi L."/>
            <person name="Shih D."/>
            <person name="Sparrow T."/>
            <person name="Spaulding J."/>
            <person name="Stalker J."/>
            <person name="Stange-Thomann N."/>
            <person name="Stavropoulos S."/>
            <person name="Stone C."/>
            <person name="Strader C."/>
            <person name="Tesfaye S."/>
            <person name="Thomson T."/>
            <person name="Thoulutsang Y."/>
            <person name="Thoulutsang D."/>
            <person name="Topham K."/>
            <person name="Topping I."/>
            <person name="Tsamla T."/>
            <person name="Vassiliev H."/>
            <person name="Vo A."/>
            <person name="Wangchuk T."/>
            <person name="Wangdi T."/>
            <person name="Weiand M."/>
            <person name="Wilkinson J."/>
            <person name="Wilson A."/>
            <person name="Yadav S."/>
            <person name="Young G."/>
            <person name="Yu Q."/>
            <person name="Zembek L."/>
            <person name="Zhong D."/>
            <person name="Zimmer A."/>
            <person name="Zwirko Z."/>
            <person name="Jaffe D.B."/>
            <person name="Alvarez P."/>
            <person name="Brockman W."/>
            <person name="Butler J."/>
            <person name="Chin C."/>
            <person name="Gnerre S."/>
            <person name="Grabherr M."/>
            <person name="Kleber M."/>
            <person name="Mauceli E."/>
            <person name="MacCallum I."/>
        </authorList>
    </citation>
    <scope>NUCLEOTIDE SEQUENCE [LARGE SCALE GENOMIC DNA]</scope>
    <source>
        <strain evidence="9">Tucson 15287-2541.00</strain>
    </source>
</reference>
<dbReference type="InterPro" id="IPR000719">
    <property type="entry name" value="Prot_kinase_dom"/>
</dbReference>
<dbReference type="SUPFAM" id="SSF56112">
    <property type="entry name" value="Protein kinase-like (PK-like)"/>
    <property type="match status" value="1"/>
</dbReference>
<evidence type="ECO:0000256" key="6">
    <source>
        <dbReference type="SAM" id="MobiDB-lite"/>
    </source>
</evidence>
<keyword evidence="5" id="KW-0808">Transferase</keyword>
<evidence type="ECO:0000256" key="3">
    <source>
        <dbReference type="ARBA" id="ARBA00022840"/>
    </source>
</evidence>
<keyword evidence="3 4" id="KW-0067">ATP-binding</keyword>
<feature type="region of interest" description="Disordered" evidence="6">
    <location>
        <begin position="320"/>
        <end position="366"/>
    </location>
</feature>
<organism evidence="9">
    <name type="scientific">Drosophila grimshawi</name>
    <name type="common">Hawaiian fruit fly</name>
    <name type="synonym">Idiomyia grimshawi</name>
    <dbReference type="NCBI Taxonomy" id="7222"/>
    <lineage>
        <taxon>Eukaryota</taxon>
        <taxon>Metazoa</taxon>
        <taxon>Ecdysozoa</taxon>
        <taxon>Arthropoda</taxon>
        <taxon>Hexapoda</taxon>
        <taxon>Insecta</taxon>
        <taxon>Pterygota</taxon>
        <taxon>Neoptera</taxon>
        <taxon>Endopterygota</taxon>
        <taxon>Diptera</taxon>
        <taxon>Brachycera</taxon>
        <taxon>Muscomorpha</taxon>
        <taxon>Ephydroidea</taxon>
        <taxon>Drosophilidae</taxon>
        <taxon>Drosophila</taxon>
        <taxon>Hawaiian Drosophila</taxon>
    </lineage>
</organism>
<dbReference type="CDD" id="cd14016">
    <property type="entry name" value="STKc_CK1"/>
    <property type="match status" value="1"/>
</dbReference>
<gene>
    <name evidence="8" type="primary">Dgri\GH22602</name>
    <name evidence="8" type="ORF">Dgri_GH22602</name>
</gene>
<evidence type="ECO:0000259" key="7">
    <source>
        <dbReference type="PROSITE" id="PS50011"/>
    </source>
</evidence>
<feature type="compositionally biased region" description="Basic and acidic residues" evidence="6">
    <location>
        <begin position="329"/>
        <end position="340"/>
    </location>
</feature>
<dbReference type="HOGENOM" id="CLU_019279_2_0_1"/>
<dbReference type="GO" id="GO:0005737">
    <property type="term" value="C:cytoplasm"/>
    <property type="evidence" value="ECO:0007669"/>
    <property type="project" value="EnsemblMetazoa"/>
</dbReference>
<dbReference type="FunCoup" id="B4JSL8">
    <property type="interactions" value="105"/>
</dbReference>
<dbReference type="PANTHER" id="PTHR11909">
    <property type="entry name" value="CASEIN KINASE-RELATED"/>
    <property type="match status" value="1"/>
</dbReference>
<sequence length="366" mass="42722">MPPKKKPNAFASRAELQDNIVGGKYRLMGPIGSGSFGELYRATGLQSGEDVAVKLEISSVKYPQLPREAKIYNILRGGVGFPHLRYFGTEGNYNVLVLDLLGPTLEDLFNFCARTFSLKTTLMLADQILTRVEFLHMNCLLHRDIKPENFLMGLGSERTRLFMIDFGLAKRYYRPRNNTHISYNEHHELIGTARYASVHAHYAEQGRRDDLEAVGYLLLYFLRGRLPWQGISAESRMQKYERIAERKSTLPLHVLCAGIPSEFYVYIKYCRSLQFTEQPDYMYLRKLFTMLFRNNLLQYDHLFDWVDIDWEMAKNKRMMAKRRSKNHNKKDTQDDVEQKVKVKVSPCQYRSKRHRKTSYKASSVVD</sequence>
<evidence type="ECO:0000256" key="5">
    <source>
        <dbReference type="RuleBase" id="RU000304"/>
    </source>
</evidence>
<evidence type="ECO:0000256" key="4">
    <source>
        <dbReference type="PROSITE-ProRule" id="PRU10141"/>
    </source>
</evidence>
<dbReference type="PROSITE" id="PS00108">
    <property type="entry name" value="PROTEIN_KINASE_ST"/>
    <property type="match status" value="1"/>
</dbReference>
<dbReference type="SMR" id="B4JSL8"/>
<dbReference type="EC" id="2.7.11.1" evidence="1"/>
<dbReference type="GO" id="GO:0005524">
    <property type="term" value="F:ATP binding"/>
    <property type="evidence" value="ECO:0007669"/>
    <property type="project" value="UniProtKB-UniRule"/>
</dbReference>
<dbReference type="PROSITE" id="PS50011">
    <property type="entry name" value="PROTEIN_KINASE_DOM"/>
    <property type="match status" value="1"/>
</dbReference>
<dbReference type="InterPro" id="IPR017441">
    <property type="entry name" value="Protein_kinase_ATP_BS"/>
</dbReference>
<keyword evidence="5" id="KW-0418">Kinase</keyword>
<dbReference type="InParanoid" id="B4JSL8"/>
<protein>
    <recommendedName>
        <fullName evidence="1">non-specific serine/threonine protein kinase</fullName>
        <ecNumber evidence="1">2.7.11.1</ecNumber>
    </recommendedName>
</protein>
<feature type="domain" description="Protein kinase" evidence="7">
    <location>
        <begin position="25"/>
        <end position="292"/>
    </location>
</feature>
<dbReference type="FunFam" id="1.10.510.10:FF:000596">
    <property type="entry name" value="CK1 family protein kinase"/>
    <property type="match status" value="1"/>
</dbReference>
<dbReference type="PROSITE" id="PS00107">
    <property type="entry name" value="PROTEIN_KINASE_ATP"/>
    <property type="match status" value="1"/>
</dbReference>
<dbReference type="OMA" id="NCCSCSY"/>
<comment type="similarity">
    <text evidence="5">Belongs to the protein kinase superfamily.</text>
</comment>
<evidence type="ECO:0000313" key="9">
    <source>
        <dbReference type="Proteomes" id="UP000001070"/>
    </source>
</evidence>
<keyword evidence="5" id="KW-0723">Serine/threonine-protein kinase</keyword>
<dbReference type="KEGG" id="dgr:6567623"/>
<dbReference type="SMART" id="SM00220">
    <property type="entry name" value="S_TKc"/>
    <property type="match status" value="1"/>
</dbReference>
<evidence type="ECO:0000256" key="2">
    <source>
        <dbReference type="ARBA" id="ARBA00022741"/>
    </source>
</evidence>
<name>B4JSL8_DROGR</name>
<dbReference type="Pfam" id="PF00069">
    <property type="entry name" value="Pkinase"/>
    <property type="match status" value="1"/>
</dbReference>
<keyword evidence="9" id="KW-1185">Reference proteome</keyword>